<evidence type="ECO:0000256" key="4">
    <source>
        <dbReference type="ARBA" id="ARBA00022989"/>
    </source>
</evidence>
<dbReference type="PANTHER" id="PTHR37693:SF1">
    <property type="entry name" value="INTEGRAL MEMBRANE PROTEIN"/>
    <property type="match status" value="1"/>
</dbReference>
<keyword evidence="2" id="KW-1003">Cell membrane</keyword>
<feature type="transmembrane region" description="Helical" evidence="6">
    <location>
        <begin position="125"/>
        <end position="150"/>
    </location>
</feature>
<dbReference type="InterPro" id="IPR022791">
    <property type="entry name" value="L-PG_synthase/AglD"/>
</dbReference>
<evidence type="ECO:0000313" key="7">
    <source>
        <dbReference type="EMBL" id="GAA4826389.1"/>
    </source>
</evidence>
<feature type="transmembrane region" description="Helical" evidence="6">
    <location>
        <begin position="17"/>
        <end position="33"/>
    </location>
</feature>
<dbReference type="Pfam" id="PF03706">
    <property type="entry name" value="LPG_synthase_TM"/>
    <property type="match status" value="1"/>
</dbReference>
<evidence type="ECO:0000256" key="1">
    <source>
        <dbReference type="ARBA" id="ARBA00004651"/>
    </source>
</evidence>
<organism evidence="7 8">
    <name type="scientific">Algivirga pacifica</name>
    <dbReference type="NCBI Taxonomy" id="1162670"/>
    <lineage>
        <taxon>Bacteria</taxon>
        <taxon>Pseudomonadati</taxon>
        <taxon>Bacteroidota</taxon>
        <taxon>Cytophagia</taxon>
        <taxon>Cytophagales</taxon>
        <taxon>Flammeovirgaceae</taxon>
        <taxon>Algivirga</taxon>
    </lineage>
</organism>
<feature type="transmembrane region" description="Helical" evidence="6">
    <location>
        <begin position="91"/>
        <end position="113"/>
    </location>
</feature>
<comment type="subcellular location">
    <subcellularLocation>
        <location evidence="1">Cell membrane</location>
        <topology evidence="1">Multi-pass membrane protein</topology>
    </subcellularLocation>
</comment>
<sequence>METNAQKMLKSLSPRKVILPVLVGLGAIIYLMLSDDNMDFQEVKQAFSSLNPWWVGAALIVLILRDAGYMYRIRHLTSKKLSWNSSFFVILLWEFASAVTPSVVGGTAVAVFIMNREKIVFGKALAYVMLTALLDNIFFVVASISVILLAQGDIFPPEAKSIPLLGFHLNLEQVFLISVLLIATYTVFMGWGLFLSPKTFKRFLGYLTKFSFTKRWRRSAIRSGNEMIIASREMKGHSYTYWVRATFSTLMIWSARYLMLNCLINAFTHFNLLDVSFDELYEQFLIFSRQIIMWIVMLVSPTPGSSGTAEYFFGEFFEEFLGVGIVLAVALLWRLLTYYAYLIVGISILPKWVSKVFRTRKPSVQ</sequence>
<name>A0ABP9D4F1_9BACT</name>
<reference evidence="8" key="1">
    <citation type="journal article" date="2019" name="Int. J. Syst. Evol. Microbiol.">
        <title>The Global Catalogue of Microorganisms (GCM) 10K type strain sequencing project: providing services to taxonomists for standard genome sequencing and annotation.</title>
        <authorList>
            <consortium name="The Broad Institute Genomics Platform"/>
            <consortium name="The Broad Institute Genome Sequencing Center for Infectious Disease"/>
            <person name="Wu L."/>
            <person name="Ma J."/>
        </authorList>
    </citation>
    <scope>NUCLEOTIDE SEQUENCE [LARGE SCALE GENOMIC DNA]</scope>
    <source>
        <strain evidence="8">JCM 18326</strain>
    </source>
</reference>
<evidence type="ECO:0000313" key="8">
    <source>
        <dbReference type="Proteomes" id="UP001500298"/>
    </source>
</evidence>
<evidence type="ECO:0000256" key="5">
    <source>
        <dbReference type="ARBA" id="ARBA00023136"/>
    </source>
</evidence>
<evidence type="ECO:0000256" key="2">
    <source>
        <dbReference type="ARBA" id="ARBA00022475"/>
    </source>
</evidence>
<feature type="transmembrane region" description="Helical" evidence="6">
    <location>
        <begin position="174"/>
        <end position="194"/>
    </location>
</feature>
<dbReference type="Proteomes" id="UP001500298">
    <property type="component" value="Unassembled WGS sequence"/>
</dbReference>
<dbReference type="NCBIfam" id="TIGR00374">
    <property type="entry name" value="flippase-like domain"/>
    <property type="match status" value="1"/>
</dbReference>
<comment type="caution">
    <text evidence="7">The sequence shown here is derived from an EMBL/GenBank/DDBJ whole genome shotgun (WGS) entry which is preliminary data.</text>
</comment>
<keyword evidence="4 6" id="KW-1133">Transmembrane helix</keyword>
<dbReference type="RefSeq" id="WP_345369516.1">
    <property type="nucleotide sequence ID" value="NZ_BAABJX010000017.1"/>
</dbReference>
<gene>
    <name evidence="7" type="ORF">GCM10023331_08740</name>
</gene>
<keyword evidence="5 6" id="KW-0472">Membrane</keyword>
<dbReference type="PANTHER" id="PTHR37693">
    <property type="entry name" value="PHOSPHATIDYLGLYCEROL LYSYLTRANSFERASE"/>
    <property type="match status" value="1"/>
</dbReference>
<keyword evidence="8" id="KW-1185">Reference proteome</keyword>
<protein>
    <submittedName>
        <fullName evidence="7">Lysylphosphatidylglycerol synthase transmembrane domain-containing protein</fullName>
    </submittedName>
</protein>
<keyword evidence="3 6" id="KW-0812">Transmembrane</keyword>
<dbReference type="EMBL" id="BAABJX010000017">
    <property type="protein sequence ID" value="GAA4826389.1"/>
    <property type="molecule type" value="Genomic_DNA"/>
</dbReference>
<evidence type="ECO:0000256" key="6">
    <source>
        <dbReference type="SAM" id="Phobius"/>
    </source>
</evidence>
<proteinExistence type="predicted"/>
<accession>A0ABP9D4F1</accession>
<evidence type="ECO:0000256" key="3">
    <source>
        <dbReference type="ARBA" id="ARBA00022692"/>
    </source>
</evidence>